<evidence type="ECO:0000256" key="1">
    <source>
        <dbReference type="ARBA" id="ARBA00005272"/>
    </source>
</evidence>
<evidence type="ECO:0000256" key="4">
    <source>
        <dbReference type="ARBA" id="ARBA00022827"/>
    </source>
</evidence>
<dbReference type="AlphaFoldDB" id="A0A0V7ZQ71"/>
<evidence type="ECO:0000256" key="3">
    <source>
        <dbReference type="ARBA" id="ARBA00022630"/>
    </source>
</evidence>
<dbReference type="EMBL" id="LMTZ01000094">
    <property type="protein sequence ID" value="KST66800.1"/>
    <property type="molecule type" value="Genomic_DNA"/>
</dbReference>
<dbReference type="InterPro" id="IPR023753">
    <property type="entry name" value="FAD/NAD-binding_dom"/>
</dbReference>
<proteinExistence type="inferred from homology"/>
<organism evidence="12 13">
    <name type="scientific">Mastigocoleus testarum BC008</name>
    <dbReference type="NCBI Taxonomy" id="371196"/>
    <lineage>
        <taxon>Bacteria</taxon>
        <taxon>Bacillati</taxon>
        <taxon>Cyanobacteriota</taxon>
        <taxon>Cyanophyceae</taxon>
        <taxon>Nostocales</taxon>
        <taxon>Hapalosiphonaceae</taxon>
        <taxon>Mastigocoleus</taxon>
    </lineage>
</organism>
<evidence type="ECO:0000256" key="2">
    <source>
        <dbReference type="ARBA" id="ARBA00012637"/>
    </source>
</evidence>
<feature type="domain" description="FAD/NAD(P)-binding" evidence="10">
    <location>
        <begin position="9"/>
        <end position="325"/>
    </location>
</feature>
<name>A0A0V7ZQ71_9CYAN</name>
<evidence type="ECO:0000256" key="5">
    <source>
        <dbReference type="ARBA" id="ARBA00022946"/>
    </source>
</evidence>
<dbReference type="Pfam" id="PF22366">
    <property type="entry name" value="NDH2_C"/>
    <property type="match status" value="1"/>
</dbReference>
<evidence type="ECO:0000313" key="12">
    <source>
        <dbReference type="EMBL" id="KST66800.1"/>
    </source>
</evidence>
<evidence type="ECO:0000313" key="13">
    <source>
        <dbReference type="Proteomes" id="UP000053372"/>
    </source>
</evidence>
<evidence type="ECO:0000259" key="11">
    <source>
        <dbReference type="Pfam" id="PF22366"/>
    </source>
</evidence>
<evidence type="ECO:0000256" key="7">
    <source>
        <dbReference type="ARBA" id="ARBA00023027"/>
    </source>
</evidence>
<dbReference type="PRINTS" id="PR00368">
    <property type="entry name" value="FADPNR"/>
</dbReference>
<comment type="caution">
    <text evidence="12">The sequence shown here is derived from an EMBL/GenBank/DDBJ whole genome shotgun (WGS) entry which is preliminary data.</text>
</comment>
<keyword evidence="6" id="KW-0560">Oxidoreductase</keyword>
<dbReference type="RefSeq" id="WP_027846188.1">
    <property type="nucleotide sequence ID" value="NZ_LMTZ01000094.1"/>
</dbReference>
<evidence type="ECO:0000256" key="9">
    <source>
        <dbReference type="SAM" id="Phobius"/>
    </source>
</evidence>
<reference evidence="12 13" key="1">
    <citation type="journal article" date="2015" name="Genome Announc.">
        <title>Draft Genome of the Euendolithic (true boring) Cyanobacterium Mastigocoleus testarum strain BC008.</title>
        <authorList>
            <person name="Guida B.S."/>
            <person name="Garcia-Pichel F."/>
        </authorList>
    </citation>
    <scope>NUCLEOTIDE SEQUENCE [LARGE SCALE GENOMIC DNA]</scope>
    <source>
        <strain evidence="12 13">BC008</strain>
    </source>
</reference>
<comment type="catalytic activity">
    <reaction evidence="8">
        <text>a quinone + NADH + H(+) = a quinol + NAD(+)</text>
        <dbReference type="Rhea" id="RHEA:46160"/>
        <dbReference type="ChEBI" id="CHEBI:15378"/>
        <dbReference type="ChEBI" id="CHEBI:24646"/>
        <dbReference type="ChEBI" id="CHEBI:57540"/>
        <dbReference type="ChEBI" id="CHEBI:57945"/>
        <dbReference type="ChEBI" id="CHEBI:132124"/>
        <dbReference type="EC" id="1.6.5.9"/>
    </reaction>
</comment>
<dbReference type="SUPFAM" id="SSF51905">
    <property type="entry name" value="FAD/NAD(P)-binding domain"/>
    <property type="match status" value="1"/>
</dbReference>
<dbReference type="PANTHER" id="PTHR43706">
    <property type="entry name" value="NADH DEHYDROGENASE"/>
    <property type="match status" value="1"/>
</dbReference>
<dbReference type="PANTHER" id="PTHR43706:SF47">
    <property type="entry name" value="EXTERNAL NADH-UBIQUINONE OXIDOREDUCTASE 1, MITOCHONDRIAL-RELATED"/>
    <property type="match status" value="1"/>
</dbReference>
<feature type="transmembrane region" description="Helical" evidence="9">
    <location>
        <begin position="367"/>
        <end position="386"/>
    </location>
</feature>
<comment type="similarity">
    <text evidence="1">Belongs to the NADH dehydrogenase family.</text>
</comment>
<keyword evidence="9" id="KW-0472">Membrane</keyword>
<dbReference type="Pfam" id="PF07992">
    <property type="entry name" value="Pyr_redox_2"/>
    <property type="match status" value="1"/>
</dbReference>
<dbReference type="Gene3D" id="3.50.50.100">
    <property type="match status" value="1"/>
</dbReference>
<keyword evidence="13" id="KW-1185">Reference proteome</keyword>
<dbReference type="Proteomes" id="UP000053372">
    <property type="component" value="Unassembled WGS sequence"/>
</dbReference>
<dbReference type="EC" id="1.6.5.9" evidence="2"/>
<gene>
    <name evidence="12" type="ORF">BC008_26810</name>
</gene>
<dbReference type="InterPro" id="IPR054585">
    <property type="entry name" value="NDH2-like_C"/>
</dbReference>
<dbReference type="InterPro" id="IPR045024">
    <property type="entry name" value="NDH-2"/>
</dbReference>
<dbReference type="OrthoDB" id="9781621at2"/>
<evidence type="ECO:0000256" key="6">
    <source>
        <dbReference type="ARBA" id="ARBA00023002"/>
    </source>
</evidence>
<dbReference type="GO" id="GO:0050136">
    <property type="term" value="F:NADH dehydrogenase (quinone) (non-electrogenic) activity"/>
    <property type="evidence" value="ECO:0007669"/>
    <property type="project" value="UniProtKB-EC"/>
</dbReference>
<evidence type="ECO:0000256" key="8">
    <source>
        <dbReference type="ARBA" id="ARBA00047599"/>
    </source>
</evidence>
<keyword evidence="9" id="KW-1133">Transmembrane helix</keyword>
<feature type="domain" description="External alternative NADH-ubiquinone oxidoreductase-like C-terminal" evidence="11">
    <location>
        <begin position="349"/>
        <end position="406"/>
    </location>
</feature>
<accession>A0A0V7ZQ71</accession>
<keyword evidence="9" id="KW-0812">Transmembrane</keyword>
<keyword evidence="4" id="KW-0274">FAD</keyword>
<evidence type="ECO:0000259" key="10">
    <source>
        <dbReference type="Pfam" id="PF07992"/>
    </source>
</evidence>
<protein>
    <recommendedName>
        <fullName evidence="2">NADH:ubiquinone reductase (non-electrogenic)</fullName>
        <ecNumber evidence="2">1.6.5.9</ecNumber>
    </recommendedName>
</protein>
<dbReference type="PRINTS" id="PR00411">
    <property type="entry name" value="PNDRDTASEI"/>
</dbReference>
<keyword evidence="7" id="KW-0520">NAD</keyword>
<keyword evidence="3" id="KW-0285">Flavoprotein</keyword>
<dbReference type="InterPro" id="IPR036188">
    <property type="entry name" value="FAD/NAD-bd_sf"/>
</dbReference>
<sequence length="423" mass="47436">MGASERARRVAIVGAGFAGVEAAKTLAKNGVDVLLIDRHNYHTFIPMLYQVATAVLYPHQVVYPLRRLFRNFPQVRFVQTEVEKIDFERQIIHHKGVGINYDYLVIATGTQTSYFGVPGAQEYSLSMRTLPEAIALRNWIFSKFEEAAKTIDIEKRQRLLTFVIVGGGPTGVELAGALKELLDSTLRKDYLCLNPKQARVILLQSGEDLLTSYPQHLGKYAARFLRNCGVKVNFNSKVCKVTQEAVHLEDGNTLFTNTVIWTAGVLAATPIIRQSIETADREKVIVKPTLQISQYPNVYAVGDLSYVESQGQDFNGVAQEAIQQGRTAANNIVRELIGKSPQKFAYYNKGRLAIVGRHGGVGKIGKFTFTGFLAWWMWLYVHLFYLPGIRNRMGVLFNWLKCYFEGEGASRIAINNTTCNNKD</sequence>
<keyword evidence="5" id="KW-0809">Transit peptide</keyword>